<dbReference type="Pfam" id="PF25474">
    <property type="entry name" value="TPR_TmcB"/>
    <property type="match status" value="1"/>
</dbReference>
<dbReference type="PANTHER" id="PTHR31600">
    <property type="entry name" value="TINY MACROCYSTS PROTEIN B-RELATED"/>
    <property type="match status" value="1"/>
</dbReference>
<feature type="transmembrane region" description="Helical" evidence="1">
    <location>
        <begin position="20"/>
        <end position="47"/>
    </location>
</feature>
<dbReference type="RefSeq" id="XP_013891742.1">
    <property type="nucleotide sequence ID" value="XM_014036288.1"/>
</dbReference>
<dbReference type="STRING" id="145388.A0A0D2IXT2"/>
<dbReference type="InterPro" id="IPR052994">
    <property type="entry name" value="Tiny_macrocysts_regulators"/>
</dbReference>
<reference evidence="3 4" key="1">
    <citation type="journal article" date="2013" name="BMC Genomics">
        <title>Reconstruction of the lipid metabolism for the microalga Monoraphidium neglectum from its genome sequence reveals characteristics suitable for biofuel production.</title>
        <authorList>
            <person name="Bogen C."/>
            <person name="Al-Dilaimi A."/>
            <person name="Albersmeier A."/>
            <person name="Wichmann J."/>
            <person name="Grundmann M."/>
            <person name="Rupp O."/>
            <person name="Lauersen K.J."/>
            <person name="Blifernez-Klassen O."/>
            <person name="Kalinowski J."/>
            <person name="Goesmann A."/>
            <person name="Mussgnug J.H."/>
            <person name="Kruse O."/>
        </authorList>
    </citation>
    <scope>NUCLEOTIDE SEQUENCE [LARGE SCALE GENOMIC DNA]</scope>
    <source>
        <strain evidence="3 4">SAG 48.87</strain>
    </source>
</reference>
<dbReference type="PANTHER" id="PTHR31600:SF2">
    <property type="entry name" value="GAMETE ENRICHED GENE 10 PROTEIN-RELATED"/>
    <property type="match status" value="1"/>
</dbReference>
<accession>A0A0D2IXT2</accession>
<keyword evidence="1" id="KW-1133">Transmembrane helix</keyword>
<gene>
    <name evidence="3" type="ORF">MNEG_15241</name>
</gene>
<dbReference type="OrthoDB" id="541921at2759"/>
<proteinExistence type="predicted"/>
<keyword evidence="4" id="KW-1185">Reference proteome</keyword>
<evidence type="ECO:0000313" key="3">
    <source>
        <dbReference type="EMBL" id="KIY92722.1"/>
    </source>
</evidence>
<evidence type="ECO:0000259" key="2">
    <source>
        <dbReference type="Pfam" id="PF25474"/>
    </source>
</evidence>
<keyword evidence="1" id="KW-0472">Membrane</keyword>
<protein>
    <recommendedName>
        <fullName evidence="2">TmcB/TmcC TPR repeats domain-containing protein</fullName>
    </recommendedName>
</protein>
<evidence type="ECO:0000256" key="1">
    <source>
        <dbReference type="SAM" id="Phobius"/>
    </source>
</evidence>
<dbReference type="EMBL" id="KK105371">
    <property type="protein sequence ID" value="KIY92722.1"/>
    <property type="molecule type" value="Genomic_DNA"/>
</dbReference>
<keyword evidence="1" id="KW-0812">Transmembrane</keyword>
<organism evidence="3 4">
    <name type="scientific">Monoraphidium neglectum</name>
    <dbReference type="NCBI Taxonomy" id="145388"/>
    <lineage>
        <taxon>Eukaryota</taxon>
        <taxon>Viridiplantae</taxon>
        <taxon>Chlorophyta</taxon>
        <taxon>core chlorophytes</taxon>
        <taxon>Chlorophyceae</taxon>
        <taxon>CS clade</taxon>
        <taxon>Sphaeropleales</taxon>
        <taxon>Selenastraceae</taxon>
        <taxon>Monoraphidium</taxon>
    </lineage>
</organism>
<dbReference type="Proteomes" id="UP000054498">
    <property type="component" value="Unassembled WGS sequence"/>
</dbReference>
<dbReference type="GeneID" id="25732883"/>
<evidence type="ECO:0000313" key="4">
    <source>
        <dbReference type="Proteomes" id="UP000054498"/>
    </source>
</evidence>
<feature type="transmembrane region" description="Helical" evidence="1">
    <location>
        <begin position="59"/>
        <end position="81"/>
    </location>
</feature>
<name>A0A0D2IXT2_9CHLO</name>
<dbReference type="InterPro" id="IPR057352">
    <property type="entry name" value="TPR_TmcB/C"/>
</dbReference>
<sequence length="272" mass="30799">MDGITIPHLFALQAAYYGDAALHAWVGLLSGITCTTYILVFSVFYTAHHPDAKIAVTRSVLYFIFPVIAAGAGVSAFRMWWMRRPLPHLREAYDDSAAVKDLRAVYRFKDVAQVEMLSRVMRKWDEDGVPDQDAVAFGEFIVKCGMARFPNNATLLINTANIHIVARHDGQAARTQLQLAVKTSPSLIQRYFIFATQDVTKKLKDESGGMDLMGYIEFQRNYRACVRAHKMALSAQRALWMALLHDTIHFKNLQRSFAAMNMAETRATQVYR</sequence>
<feature type="domain" description="TmcB/TmcC TPR repeats" evidence="2">
    <location>
        <begin position="200"/>
        <end position="272"/>
    </location>
</feature>
<dbReference type="KEGG" id="mng:MNEG_15241"/>
<dbReference type="AlphaFoldDB" id="A0A0D2IXT2"/>
<feature type="non-terminal residue" evidence="3">
    <location>
        <position position="272"/>
    </location>
</feature>